<protein>
    <submittedName>
        <fullName evidence="2">Uncharacterized protein</fullName>
    </submittedName>
</protein>
<accession>A0A5B7KGU8</accession>
<proteinExistence type="predicted"/>
<dbReference type="AlphaFoldDB" id="A0A5B7KGU8"/>
<feature type="compositionally biased region" description="Basic and acidic residues" evidence="1">
    <location>
        <begin position="15"/>
        <end position="28"/>
    </location>
</feature>
<name>A0A5B7KGU8_PORTR</name>
<gene>
    <name evidence="2" type="ORF">E2C01_100009</name>
</gene>
<keyword evidence="3" id="KW-1185">Reference proteome</keyword>
<dbReference type="EMBL" id="VSRR010140588">
    <property type="protein sequence ID" value="MPD04329.1"/>
    <property type="molecule type" value="Genomic_DNA"/>
</dbReference>
<evidence type="ECO:0000256" key="1">
    <source>
        <dbReference type="SAM" id="MobiDB-lite"/>
    </source>
</evidence>
<reference evidence="2 3" key="1">
    <citation type="submission" date="2019-05" db="EMBL/GenBank/DDBJ databases">
        <title>Another draft genome of Portunus trituberculatus and its Hox gene families provides insights of decapod evolution.</title>
        <authorList>
            <person name="Jeong J.-H."/>
            <person name="Song I."/>
            <person name="Kim S."/>
            <person name="Choi T."/>
            <person name="Kim D."/>
            <person name="Ryu S."/>
            <person name="Kim W."/>
        </authorList>
    </citation>
    <scope>NUCLEOTIDE SEQUENCE [LARGE SCALE GENOMIC DNA]</scope>
    <source>
        <tissue evidence="2">Muscle</tissue>
    </source>
</reference>
<evidence type="ECO:0000313" key="3">
    <source>
        <dbReference type="Proteomes" id="UP000324222"/>
    </source>
</evidence>
<feature type="region of interest" description="Disordered" evidence="1">
    <location>
        <begin position="15"/>
        <end position="43"/>
    </location>
</feature>
<organism evidence="2 3">
    <name type="scientific">Portunus trituberculatus</name>
    <name type="common">Swimming crab</name>
    <name type="synonym">Neptunus trituberculatus</name>
    <dbReference type="NCBI Taxonomy" id="210409"/>
    <lineage>
        <taxon>Eukaryota</taxon>
        <taxon>Metazoa</taxon>
        <taxon>Ecdysozoa</taxon>
        <taxon>Arthropoda</taxon>
        <taxon>Crustacea</taxon>
        <taxon>Multicrustacea</taxon>
        <taxon>Malacostraca</taxon>
        <taxon>Eumalacostraca</taxon>
        <taxon>Eucarida</taxon>
        <taxon>Decapoda</taxon>
        <taxon>Pleocyemata</taxon>
        <taxon>Brachyura</taxon>
        <taxon>Eubrachyura</taxon>
        <taxon>Portunoidea</taxon>
        <taxon>Portunidae</taxon>
        <taxon>Portuninae</taxon>
        <taxon>Portunus</taxon>
    </lineage>
</organism>
<evidence type="ECO:0000313" key="2">
    <source>
        <dbReference type="EMBL" id="MPD04329.1"/>
    </source>
</evidence>
<sequence length="61" mass="6967">MRTLNWKLELRGDKRKEEMKVKSERKGEGMSVRAGTRGNHRHALRHSFPCVGFGTAAEKVT</sequence>
<comment type="caution">
    <text evidence="2">The sequence shown here is derived from an EMBL/GenBank/DDBJ whole genome shotgun (WGS) entry which is preliminary data.</text>
</comment>
<dbReference type="Proteomes" id="UP000324222">
    <property type="component" value="Unassembled WGS sequence"/>
</dbReference>